<reference evidence="6 7" key="1">
    <citation type="submission" date="2015-09" db="EMBL/GenBank/DDBJ databases">
        <authorList>
            <consortium name="Pathogen Informatics"/>
        </authorList>
    </citation>
    <scope>NUCLEOTIDE SEQUENCE [LARGE SCALE GENOMIC DNA]</scope>
    <source>
        <strain evidence="6 7">2789STDY5608850</strain>
    </source>
</reference>
<dbReference type="GO" id="GO:0008422">
    <property type="term" value="F:beta-glucosidase activity"/>
    <property type="evidence" value="ECO:0007669"/>
    <property type="project" value="UniProtKB-EC"/>
</dbReference>
<dbReference type="InterPro" id="IPR017853">
    <property type="entry name" value="GH"/>
</dbReference>
<accession>A0A174C4D4</accession>
<dbReference type="PANTHER" id="PTHR42715">
    <property type="entry name" value="BETA-GLUCOSIDASE"/>
    <property type="match status" value="1"/>
</dbReference>
<evidence type="ECO:0000256" key="3">
    <source>
        <dbReference type="ARBA" id="ARBA00023277"/>
    </source>
</evidence>
<dbReference type="Pfam" id="PF01915">
    <property type="entry name" value="Glyco_hydro_3_C"/>
    <property type="match status" value="1"/>
</dbReference>
<dbReference type="RefSeq" id="WP_055654336.1">
    <property type="nucleotide sequence ID" value="NZ_CABIXC010000003.1"/>
</dbReference>
<dbReference type="Proteomes" id="UP000095651">
    <property type="component" value="Unassembled WGS sequence"/>
</dbReference>
<keyword evidence="3" id="KW-0119">Carbohydrate metabolism</keyword>
<dbReference type="Gene3D" id="3.20.20.300">
    <property type="entry name" value="Glycoside hydrolase, family 3, N-terminal domain"/>
    <property type="match status" value="1"/>
</dbReference>
<feature type="domain" description="Fibronectin type III-like" evidence="5">
    <location>
        <begin position="624"/>
        <end position="694"/>
    </location>
</feature>
<dbReference type="Gene3D" id="3.40.50.1700">
    <property type="entry name" value="Glycoside hydrolase family 3 C-terminal domain"/>
    <property type="match status" value="1"/>
</dbReference>
<evidence type="ECO:0000259" key="5">
    <source>
        <dbReference type="SMART" id="SM01217"/>
    </source>
</evidence>
<comment type="similarity">
    <text evidence="1 4">Belongs to the glycosyl hydrolase 3 family.</text>
</comment>
<evidence type="ECO:0000313" key="6">
    <source>
        <dbReference type="EMBL" id="CUO08014.1"/>
    </source>
</evidence>
<sequence>MTMQKIWDLIREMTLEEKIGMIHGQGIFHTKGVERLGIPPLWMSDGPMGVRKELQDDNWAPKGTTDDYVSYLPSNTAIACTWNRERAADMGCVLGQEARGRGKDVILAPGINLIRSPLCGRNFEYMSEDPHLISEMAVPLIRGIEEQDTAACVKHFALNNQETRRLDVEAAVDERALRELYLPGFEAAVKEGKTKTLMGAYNRFRGEHCCHNHYLLQDILRGEWGFDGVVISDWGGVHDTMQAAENGLDIEMSVTSDFDQYCMADPLAEKVRSGEVPEALLDEKVKNILVLMDRLHMLDGVRKRGSYNTRDHQEAILKCAEEAIVLLKNEGGILPLKPVKRLAVIGENAGKMHSSGGGSAAIKALYELTPLMGLKMELGGAVSVEYAPGYQSDGEKSAEQENWQAESLEERAYKASYKGDGSDAAEKRRRELIREAAALAESCENAVLFIGLNHEFDLEGCDRTDMKLPYGQEELISAVLDANENTVIAVTAGSPVDMEVFADRAKAIVYSSYNGMEGGLAMAEVLLGRVNPSGRLPFTIPKRLEDCPAHSIGEFPGGDTVAYRESVYVGYRYYETERKAVRYCFGHGLSYTEFSYGNLKLERREDGIYGTVTVRNCGSAAGAEVVEIYVGAAGKTVKRPARELKGFVKVRLQPGEERAVDFRLPWKAFSYYNEEKMAFEVPEDEYSVCVGRSVGDVRLVQTVEIKENDALGGKCRSITHV</sequence>
<organism evidence="6 7">
    <name type="scientific">Hungatella hathewayi</name>
    <dbReference type="NCBI Taxonomy" id="154046"/>
    <lineage>
        <taxon>Bacteria</taxon>
        <taxon>Bacillati</taxon>
        <taxon>Bacillota</taxon>
        <taxon>Clostridia</taxon>
        <taxon>Lachnospirales</taxon>
        <taxon>Lachnospiraceae</taxon>
        <taxon>Hungatella</taxon>
    </lineage>
</organism>
<dbReference type="InterPro" id="IPR026891">
    <property type="entry name" value="Fn3-like"/>
</dbReference>
<evidence type="ECO:0000313" key="7">
    <source>
        <dbReference type="Proteomes" id="UP000095651"/>
    </source>
</evidence>
<evidence type="ECO:0000256" key="2">
    <source>
        <dbReference type="ARBA" id="ARBA00022801"/>
    </source>
</evidence>
<dbReference type="AlphaFoldDB" id="A0A174C4D4"/>
<gene>
    <name evidence="6" type="primary">bglB_1</name>
    <name evidence="6" type="ORF">ERS852407_01838</name>
</gene>
<dbReference type="SUPFAM" id="SSF51445">
    <property type="entry name" value="(Trans)glycosidases"/>
    <property type="match status" value="1"/>
</dbReference>
<dbReference type="EC" id="3.2.1.21" evidence="6"/>
<dbReference type="InterPro" id="IPR019800">
    <property type="entry name" value="Glyco_hydro_3_AS"/>
</dbReference>
<dbReference type="Pfam" id="PF00933">
    <property type="entry name" value="Glyco_hydro_3"/>
    <property type="match status" value="1"/>
</dbReference>
<dbReference type="Gene3D" id="2.60.40.10">
    <property type="entry name" value="Immunoglobulins"/>
    <property type="match status" value="1"/>
</dbReference>
<dbReference type="PROSITE" id="PS00775">
    <property type="entry name" value="GLYCOSYL_HYDROL_F3"/>
    <property type="match status" value="1"/>
</dbReference>
<protein>
    <submittedName>
        <fullName evidence="6">Glycoside hydrolase family 3</fullName>
        <ecNumber evidence="6">3.2.1.21</ecNumber>
    </submittedName>
</protein>
<keyword evidence="2 4" id="KW-0378">Hydrolase</keyword>
<dbReference type="InterPro" id="IPR013783">
    <property type="entry name" value="Ig-like_fold"/>
</dbReference>
<dbReference type="SMART" id="SM01217">
    <property type="entry name" value="Fn3_like"/>
    <property type="match status" value="1"/>
</dbReference>
<dbReference type="PANTHER" id="PTHR42715:SF10">
    <property type="entry name" value="BETA-GLUCOSIDASE"/>
    <property type="match status" value="1"/>
</dbReference>
<dbReference type="FunFam" id="2.60.40.10:FF:000495">
    <property type="entry name" value="Periplasmic beta-glucosidase"/>
    <property type="match status" value="1"/>
</dbReference>
<dbReference type="PRINTS" id="PR00133">
    <property type="entry name" value="GLHYDRLASE3"/>
</dbReference>
<dbReference type="GO" id="GO:0005975">
    <property type="term" value="P:carbohydrate metabolic process"/>
    <property type="evidence" value="ECO:0007669"/>
    <property type="project" value="InterPro"/>
</dbReference>
<dbReference type="InterPro" id="IPR036881">
    <property type="entry name" value="Glyco_hydro_3_C_sf"/>
</dbReference>
<evidence type="ECO:0000256" key="4">
    <source>
        <dbReference type="RuleBase" id="RU361161"/>
    </source>
</evidence>
<proteinExistence type="inferred from homology"/>
<keyword evidence="4 6" id="KW-0326">Glycosidase</keyword>
<dbReference type="SUPFAM" id="SSF52279">
    <property type="entry name" value="Beta-D-glucan exohydrolase, C-terminal domain"/>
    <property type="match status" value="1"/>
</dbReference>
<dbReference type="Pfam" id="PF14310">
    <property type="entry name" value="Fn3-like"/>
    <property type="match status" value="1"/>
</dbReference>
<dbReference type="InterPro" id="IPR036962">
    <property type="entry name" value="Glyco_hydro_3_N_sf"/>
</dbReference>
<dbReference type="InterPro" id="IPR050288">
    <property type="entry name" value="Cellulose_deg_GH3"/>
</dbReference>
<dbReference type="InterPro" id="IPR001764">
    <property type="entry name" value="Glyco_hydro_3_N"/>
</dbReference>
<name>A0A174C4D4_9FIRM</name>
<dbReference type="EMBL" id="CYZE01000003">
    <property type="protein sequence ID" value="CUO08014.1"/>
    <property type="molecule type" value="Genomic_DNA"/>
</dbReference>
<dbReference type="InterPro" id="IPR002772">
    <property type="entry name" value="Glyco_hydro_3_C"/>
</dbReference>
<evidence type="ECO:0000256" key="1">
    <source>
        <dbReference type="ARBA" id="ARBA00005336"/>
    </source>
</evidence>